<gene>
    <name evidence="11" type="ORF">BST28_22665</name>
</gene>
<feature type="region of interest" description="N-terminal hotdog fold" evidence="7">
    <location>
        <begin position="1"/>
        <end position="8"/>
    </location>
</feature>
<dbReference type="InterPro" id="IPR036736">
    <property type="entry name" value="ACP-like_sf"/>
</dbReference>
<evidence type="ECO:0000259" key="9">
    <source>
        <dbReference type="PROSITE" id="PS50075"/>
    </source>
</evidence>
<evidence type="ECO:0000256" key="1">
    <source>
        <dbReference type="ARBA" id="ARBA00005189"/>
    </source>
</evidence>
<dbReference type="PANTHER" id="PTHR43775:SF51">
    <property type="entry name" value="INACTIVE PHENOLPHTHIOCEROL SYNTHESIS POLYKETIDE SYNTHASE TYPE I PKS1-RELATED"/>
    <property type="match status" value="1"/>
</dbReference>
<feature type="region of interest" description="Disordered" evidence="8">
    <location>
        <begin position="1"/>
        <end position="28"/>
    </location>
</feature>
<reference evidence="11 12" key="1">
    <citation type="submission" date="2017-02" db="EMBL/GenBank/DDBJ databases">
        <title>The new phylogeny of genus Mycobacterium.</title>
        <authorList>
            <person name="Tortoli E."/>
            <person name="Trovato A."/>
            <person name="Cirillo D.M."/>
        </authorList>
    </citation>
    <scope>NUCLEOTIDE SEQUENCE [LARGE SCALE GENOMIC DNA]</scope>
    <source>
        <strain evidence="11 12">DSM 45093</strain>
    </source>
</reference>
<dbReference type="InterPro" id="IPR042104">
    <property type="entry name" value="PKS_dehydratase_sf"/>
</dbReference>
<evidence type="ECO:0000256" key="4">
    <source>
        <dbReference type="ARBA" id="ARBA00022679"/>
    </source>
</evidence>
<dbReference type="PROSITE" id="PS50075">
    <property type="entry name" value="CARRIER"/>
    <property type="match status" value="1"/>
</dbReference>
<dbReference type="SMART" id="SM00823">
    <property type="entry name" value="PKS_PP"/>
    <property type="match status" value="1"/>
</dbReference>
<evidence type="ECO:0000313" key="11">
    <source>
        <dbReference type="EMBL" id="ORA74309.1"/>
    </source>
</evidence>
<dbReference type="GO" id="GO:0004312">
    <property type="term" value="F:fatty acid synthase activity"/>
    <property type="evidence" value="ECO:0007669"/>
    <property type="project" value="TreeGrafter"/>
</dbReference>
<comment type="caution">
    <text evidence="7">Lacks conserved residue(s) required for the propagation of feature annotation.</text>
</comment>
<comment type="pathway">
    <text evidence="1">Lipid metabolism.</text>
</comment>
<dbReference type="EMBL" id="MVHU01000077">
    <property type="protein sequence ID" value="ORA74309.1"/>
    <property type="molecule type" value="Genomic_DNA"/>
</dbReference>
<dbReference type="Pfam" id="PF22953">
    <property type="entry name" value="SpnB_Rossmann"/>
    <property type="match status" value="1"/>
</dbReference>
<dbReference type="InterPro" id="IPR036291">
    <property type="entry name" value="NAD(P)-bd_dom_sf"/>
</dbReference>
<feature type="domain" description="Carrier" evidence="9">
    <location>
        <begin position="644"/>
        <end position="719"/>
    </location>
</feature>
<keyword evidence="6" id="KW-0443">Lipid metabolism</keyword>
<dbReference type="SMART" id="SM00822">
    <property type="entry name" value="PKS_KR"/>
    <property type="match status" value="1"/>
</dbReference>
<feature type="non-terminal residue" evidence="11">
    <location>
        <position position="1"/>
    </location>
</feature>
<dbReference type="PROSITE" id="PS00012">
    <property type="entry name" value="PHOSPHOPANTETHEINE"/>
    <property type="match status" value="1"/>
</dbReference>
<dbReference type="InterPro" id="IPR006162">
    <property type="entry name" value="Ppantetheine_attach_site"/>
</dbReference>
<organism evidence="11 12">
    <name type="scientific">Mycolicibacter kumamotonensis</name>
    <dbReference type="NCBI Taxonomy" id="354243"/>
    <lineage>
        <taxon>Bacteria</taxon>
        <taxon>Bacillati</taxon>
        <taxon>Actinomycetota</taxon>
        <taxon>Actinomycetes</taxon>
        <taxon>Mycobacteriales</taxon>
        <taxon>Mycobacteriaceae</taxon>
        <taxon>Mycolicibacter</taxon>
    </lineage>
</organism>
<comment type="caution">
    <text evidence="11">The sequence shown here is derived from an EMBL/GenBank/DDBJ whole genome shotgun (WGS) entry which is preliminary data.</text>
</comment>
<dbReference type="Pfam" id="PF14765">
    <property type="entry name" value="PS-DH"/>
    <property type="match status" value="1"/>
</dbReference>
<sequence>LTTHDTTPTHTTALHQLSTTPWPPPHAEPLDTAGLYDHLLSIGLAYGPAFQGLQKAWRRGEELFAEVTLDDHQTTTAGDYNLHPALLDAALHALLINTNDQLPLPFSWRGILLHRRQAVAMRIRMTATDDDGVSFAAVDENGRPVLTFTSLITRPVDTAALAAAGTGAAASLFKLDWTTVPLGDHAPNGSEVVDDAAHDQGEFDGCASTHYETSDDLLEALADGTQMAQFTLVDISLMNTDDSAASARSALRTALGLVRAWLANDRLGDQRLVLLTRGAVAAAADEAPEPALAAVWGLLRSAQAEHPGRFLLVDLDPGVDRAASLAVAMEALPLIVDEPQVAIRDGQFRAPRLVRVSPVTSPARTDLPQGTVLITGGTGALGQLIARHLATAHGVRHLLLVSRRGAASPGAPELAAELSELGCDVTVTACDAADRDALAEVIAQIPRSQPLRAVIHAAGVLADATVTSLDEASLDLVLRPKIDAAQHLDELVHDAELVLFSSVAATFGSAGQGNYAAANAFLDALAQRRRAQGRPGRALAWGPWSVEGGMAAGAEDADAARWGRAGLEPIGEAEGLALFDAAHTAEPTLLVPVRVDAAALRRHATAGMLPRLMSALVRVPAGRGTVANALVSRLAGVGEAARETVVLQFVCTAIAEVLGHESPTAIDPEQAFTDLGFDSLAALELRNRLAQATGVRVPATLIFDYPNPAAVAAVVTEWLAPPPAEPTVSPDDEIRALLATIPLERLRRSGLLDPLVAIARDGDADPANNGPADAIDDLDVESLIRMSHDRSSTT</sequence>
<evidence type="ECO:0000256" key="2">
    <source>
        <dbReference type="ARBA" id="ARBA00022450"/>
    </source>
</evidence>
<protein>
    <submittedName>
        <fullName evidence="11">Uncharacterized protein</fullName>
    </submittedName>
</protein>
<dbReference type="GO" id="GO:0006633">
    <property type="term" value="P:fatty acid biosynthetic process"/>
    <property type="evidence" value="ECO:0007669"/>
    <property type="project" value="TreeGrafter"/>
</dbReference>
<evidence type="ECO:0000259" key="10">
    <source>
        <dbReference type="PROSITE" id="PS52019"/>
    </source>
</evidence>
<dbReference type="SUPFAM" id="SSF51735">
    <property type="entry name" value="NAD(P)-binding Rossmann-fold domains"/>
    <property type="match status" value="2"/>
</dbReference>
<dbReference type="InterPro" id="IPR055123">
    <property type="entry name" value="SpnB-like_Rossmann"/>
</dbReference>
<dbReference type="InterPro" id="IPR049551">
    <property type="entry name" value="PKS_DH_C"/>
</dbReference>
<dbReference type="InterPro" id="IPR020806">
    <property type="entry name" value="PKS_PP-bd"/>
</dbReference>
<dbReference type="SMART" id="SM01294">
    <property type="entry name" value="PKS_PP_betabranch"/>
    <property type="match status" value="1"/>
</dbReference>
<dbReference type="InterPro" id="IPR057326">
    <property type="entry name" value="KR_dom"/>
</dbReference>
<evidence type="ECO:0000256" key="8">
    <source>
        <dbReference type="SAM" id="MobiDB-lite"/>
    </source>
</evidence>
<dbReference type="GO" id="GO:0031177">
    <property type="term" value="F:phosphopantetheine binding"/>
    <property type="evidence" value="ECO:0007669"/>
    <property type="project" value="InterPro"/>
</dbReference>
<dbReference type="PANTHER" id="PTHR43775">
    <property type="entry name" value="FATTY ACID SYNTHASE"/>
    <property type="match status" value="1"/>
</dbReference>
<dbReference type="Gene3D" id="3.40.50.720">
    <property type="entry name" value="NAD(P)-binding Rossmann-like Domain"/>
    <property type="match status" value="1"/>
</dbReference>
<feature type="region of interest" description="C-terminal hotdog fold" evidence="7">
    <location>
        <begin position="27"/>
        <end position="162"/>
    </location>
</feature>
<keyword evidence="4" id="KW-0808">Transferase</keyword>
<evidence type="ECO:0000256" key="5">
    <source>
        <dbReference type="ARBA" id="ARBA00022832"/>
    </source>
</evidence>
<dbReference type="Gene3D" id="1.10.1200.10">
    <property type="entry name" value="ACP-like"/>
    <property type="match status" value="1"/>
</dbReference>
<dbReference type="SUPFAM" id="SSF47336">
    <property type="entry name" value="ACP-like"/>
    <property type="match status" value="1"/>
</dbReference>
<keyword evidence="5" id="KW-0276">Fatty acid metabolism</keyword>
<dbReference type="InterPro" id="IPR013968">
    <property type="entry name" value="PKS_KR"/>
</dbReference>
<dbReference type="CDD" id="cd08956">
    <property type="entry name" value="KR_3_FAS_SDR_x"/>
    <property type="match status" value="1"/>
</dbReference>
<name>A0A1X0DQ73_9MYCO</name>
<dbReference type="Proteomes" id="UP000192713">
    <property type="component" value="Unassembled WGS sequence"/>
</dbReference>
<proteinExistence type="predicted"/>
<feature type="domain" description="PKS/mFAS DH" evidence="10">
    <location>
        <begin position="1"/>
        <end position="162"/>
    </location>
</feature>
<dbReference type="InterPro" id="IPR009081">
    <property type="entry name" value="PP-bd_ACP"/>
</dbReference>
<keyword evidence="2" id="KW-0596">Phosphopantetheine</keyword>
<dbReference type="PROSITE" id="PS52019">
    <property type="entry name" value="PKS_MFAS_DH"/>
    <property type="match status" value="1"/>
</dbReference>
<dbReference type="Pfam" id="PF00550">
    <property type="entry name" value="PP-binding"/>
    <property type="match status" value="1"/>
</dbReference>
<dbReference type="InterPro" id="IPR049900">
    <property type="entry name" value="PKS_mFAS_DH"/>
</dbReference>
<dbReference type="InterPro" id="IPR050091">
    <property type="entry name" value="PKS_NRPS_Biosynth_Enz"/>
</dbReference>
<accession>A0A1X0DQ73</accession>
<evidence type="ECO:0000256" key="7">
    <source>
        <dbReference type="PROSITE-ProRule" id="PRU01363"/>
    </source>
</evidence>
<dbReference type="RefSeq" id="WP_133054365.1">
    <property type="nucleotide sequence ID" value="NZ_MVHU01000077.1"/>
</dbReference>
<evidence type="ECO:0000256" key="6">
    <source>
        <dbReference type="ARBA" id="ARBA00023098"/>
    </source>
</evidence>
<dbReference type="FunFam" id="1.10.1200.10:FF:000007">
    <property type="entry name" value="Probable polyketide synthase pks17"/>
    <property type="match status" value="1"/>
</dbReference>
<dbReference type="Gene3D" id="3.10.129.110">
    <property type="entry name" value="Polyketide synthase dehydratase"/>
    <property type="match status" value="1"/>
</dbReference>
<evidence type="ECO:0000313" key="12">
    <source>
        <dbReference type="Proteomes" id="UP000192713"/>
    </source>
</evidence>
<feature type="compositionally biased region" description="Low complexity" evidence="8">
    <location>
        <begin position="1"/>
        <end position="12"/>
    </location>
</feature>
<dbReference type="AlphaFoldDB" id="A0A1X0DQ73"/>
<evidence type="ECO:0000256" key="3">
    <source>
        <dbReference type="ARBA" id="ARBA00022553"/>
    </source>
</evidence>
<dbReference type="Pfam" id="PF08659">
    <property type="entry name" value="KR"/>
    <property type="match status" value="1"/>
</dbReference>
<keyword evidence="3" id="KW-0597">Phosphoprotein</keyword>